<dbReference type="InterPro" id="IPR008333">
    <property type="entry name" value="Cbr1-like_FAD-bd_dom"/>
</dbReference>
<dbReference type="Pfam" id="PF00175">
    <property type="entry name" value="NAD_binding_1"/>
    <property type="match status" value="1"/>
</dbReference>
<dbReference type="InterPro" id="IPR017927">
    <property type="entry name" value="FAD-bd_FR_type"/>
</dbReference>
<dbReference type="Gene3D" id="3.40.50.80">
    <property type="entry name" value="Nucleotide-binding domain of ferredoxin-NADP reductase (FNR) module"/>
    <property type="match status" value="1"/>
</dbReference>
<dbReference type="InterPro" id="IPR012675">
    <property type="entry name" value="Beta-grasp_dom_sf"/>
</dbReference>
<dbReference type="InterPro" id="IPR039261">
    <property type="entry name" value="FNR_nucleotide-bd"/>
</dbReference>
<dbReference type="RefSeq" id="WP_168147864.1">
    <property type="nucleotide sequence ID" value="NZ_JAAVXB010000004.1"/>
</dbReference>
<dbReference type="GO" id="GO:0051537">
    <property type="term" value="F:2 iron, 2 sulfur cluster binding"/>
    <property type="evidence" value="ECO:0007669"/>
    <property type="project" value="InterPro"/>
</dbReference>
<accession>A0A969WAU9</accession>
<dbReference type="PROSITE" id="PS00197">
    <property type="entry name" value="2FE2S_FER_1"/>
    <property type="match status" value="1"/>
</dbReference>
<evidence type="ECO:0000313" key="4">
    <source>
        <dbReference type="EMBL" id="NKF22623.1"/>
    </source>
</evidence>
<evidence type="ECO:0000259" key="3">
    <source>
        <dbReference type="PROSITE" id="PS51384"/>
    </source>
</evidence>
<sequence>MSGAAVTLLPSGRQFVVADGETVLDAALRAGIALPYQCRSGECGNCRSQCVAGQLEHRPGSTPTALTADDITGGARLLCCATASGTVTLECREVDGIAGIPLRRATARVTAIERAADDIAVLSLELPDGQALEYRAGQYLEVILRDRSRRSYSMATAAVTGGTRRLELHVRHRPGGTFTDHVFGKLKVREMLRIEGPFGTFCLDDRSDKPILLLATGTGFAPVQAILEEAWQQNLQRPITLYWGGRTPADLYRDADCRRWAAERPGLRYVPVLSGDAPDNWDGRRGRVQQAVLDDHPDLTGHEVYACGSSAMIDAARSTLCSERGLPTSAFFADAFIASA</sequence>
<dbReference type="Proteomes" id="UP000653472">
    <property type="component" value="Unassembled WGS sequence"/>
</dbReference>
<gene>
    <name evidence="4" type="ORF">G7Y82_09855</name>
</gene>
<dbReference type="InterPro" id="IPR006058">
    <property type="entry name" value="2Fe2S_fd_BS"/>
</dbReference>
<dbReference type="PANTHER" id="PTHR47354:SF5">
    <property type="entry name" value="PROTEIN RFBI"/>
    <property type="match status" value="1"/>
</dbReference>
<dbReference type="InterPro" id="IPR017938">
    <property type="entry name" value="Riboflavin_synthase-like_b-brl"/>
</dbReference>
<dbReference type="SUPFAM" id="SSF52343">
    <property type="entry name" value="Ferredoxin reductase-like, C-terminal NADP-linked domain"/>
    <property type="match status" value="1"/>
</dbReference>
<dbReference type="InterPro" id="IPR036010">
    <property type="entry name" value="2Fe-2S_ferredoxin-like_sf"/>
</dbReference>
<dbReference type="PANTHER" id="PTHR47354">
    <property type="entry name" value="NADH OXIDOREDUCTASE HCR"/>
    <property type="match status" value="1"/>
</dbReference>
<organism evidence="4 5">
    <name type="scientific">Solimonas marina</name>
    <dbReference type="NCBI Taxonomy" id="2714601"/>
    <lineage>
        <taxon>Bacteria</taxon>
        <taxon>Pseudomonadati</taxon>
        <taxon>Pseudomonadota</taxon>
        <taxon>Gammaproteobacteria</taxon>
        <taxon>Nevskiales</taxon>
        <taxon>Nevskiaceae</taxon>
        <taxon>Solimonas</taxon>
    </lineage>
</organism>
<dbReference type="InterPro" id="IPR001709">
    <property type="entry name" value="Flavoprot_Pyr_Nucl_cyt_Rdtase"/>
</dbReference>
<dbReference type="AlphaFoldDB" id="A0A969WAU9"/>
<reference evidence="4" key="1">
    <citation type="submission" date="2020-03" db="EMBL/GenBank/DDBJ databases">
        <title>Solimonas marina sp. nov., isolated from deep seawater of the Pacific Ocean.</title>
        <authorList>
            <person name="Liu X."/>
            <person name="Lai Q."/>
            <person name="Sun F."/>
            <person name="Gai Y."/>
            <person name="Li G."/>
            <person name="Shao Z."/>
        </authorList>
    </citation>
    <scope>NUCLEOTIDE SEQUENCE</scope>
    <source>
        <strain evidence="4">C16B3</strain>
    </source>
</reference>
<dbReference type="CDD" id="cd00207">
    <property type="entry name" value="fer2"/>
    <property type="match status" value="1"/>
</dbReference>
<dbReference type="SUPFAM" id="SSF63380">
    <property type="entry name" value="Riboflavin synthase domain-like"/>
    <property type="match status" value="1"/>
</dbReference>
<dbReference type="PROSITE" id="PS51085">
    <property type="entry name" value="2FE2S_FER_2"/>
    <property type="match status" value="1"/>
</dbReference>
<dbReference type="GO" id="GO:0016491">
    <property type="term" value="F:oxidoreductase activity"/>
    <property type="evidence" value="ECO:0007669"/>
    <property type="project" value="InterPro"/>
</dbReference>
<evidence type="ECO:0000256" key="1">
    <source>
        <dbReference type="ARBA" id="ARBA00034078"/>
    </source>
</evidence>
<evidence type="ECO:0000313" key="5">
    <source>
        <dbReference type="Proteomes" id="UP000653472"/>
    </source>
</evidence>
<dbReference type="PROSITE" id="PS51384">
    <property type="entry name" value="FAD_FR"/>
    <property type="match status" value="1"/>
</dbReference>
<comment type="caution">
    <text evidence="4">The sequence shown here is derived from an EMBL/GenBank/DDBJ whole genome shotgun (WGS) entry which is preliminary data.</text>
</comment>
<dbReference type="Pfam" id="PF00111">
    <property type="entry name" value="Fer2"/>
    <property type="match status" value="1"/>
</dbReference>
<dbReference type="PRINTS" id="PR00410">
    <property type="entry name" value="PHEHYDRXLASE"/>
</dbReference>
<dbReference type="InterPro" id="IPR050415">
    <property type="entry name" value="MRET"/>
</dbReference>
<name>A0A969WAU9_9GAMM</name>
<dbReference type="Pfam" id="PF00970">
    <property type="entry name" value="FAD_binding_6"/>
    <property type="match status" value="1"/>
</dbReference>
<dbReference type="SUPFAM" id="SSF54292">
    <property type="entry name" value="2Fe-2S ferredoxin-like"/>
    <property type="match status" value="1"/>
</dbReference>
<dbReference type="InterPro" id="IPR001041">
    <property type="entry name" value="2Fe-2S_ferredoxin-type"/>
</dbReference>
<evidence type="ECO:0000259" key="2">
    <source>
        <dbReference type="PROSITE" id="PS51085"/>
    </source>
</evidence>
<dbReference type="CDD" id="cd06189">
    <property type="entry name" value="flavin_oxioreductase"/>
    <property type="match status" value="1"/>
</dbReference>
<feature type="domain" description="2Fe-2S ferredoxin-type" evidence="2">
    <location>
        <begin position="4"/>
        <end position="95"/>
    </location>
</feature>
<feature type="domain" description="FAD-binding FR-type" evidence="3">
    <location>
        <begin position="102"/>
        <end position="204"/>
    </location>
</feature>
<dbReference type="EMBL" id="JAAVXB010000004">
    <property type="protein sequence ID" value="NKF22623.1"/>
    <property type="molecule type" value="Genomic_DNA"/>
</dbReference>
<dbReference type="InterPro" id="IPR001433">
    <property type="entry name" value="OxRdtase_FAD/NAD-bd"/>
</dbReference>
<proteinExistence type="predicted"/>
<protein>
    <submittedName>
        <fullName evidence="4">CDP-6-deoxy-delta-3,4-glucoseen reductase</fullName>
    </submittedName>
</protein>
<comment type="cofactor">
    <cofactor evidence="1">
        <name>[2Fe-2S] cluster</name>
        <dbReference type="ChEBI" id="CHEBI:190135"/>
    </cofactor>
</comment>
<dbReference type="Gene3D" id="2.40.30.10">
    <property type="entry name" value="Translation factors"/>
    <property type="match status" value="1"/>
</dbReference>
<keyword evidence="5" id="KW-1185">Reference proteome</keyword>
<dbReference type="PRINTS" id="PR00371">
    <property type="entry name" value="FPNCR"/>
</dbReference>
<dbReference type="Gene3D" id="3.10.20.30">
    <property type="match status" value="1"/>
</dbReference>